<dbReference type="Pfam" id="PF21983">
    <property type="entry name" value="NikA-like"/>
    <property type="match status" value="1"/>
</dbReference>
<dbReference type="InterPro" id="IPR053842">
    <property type="entry name" value="NikA-like"/>
</dbReference>
<evidence type="ECO:0000313" key="2">
    <source>
        <dbReference type="Proteomes" id="UP001243212"/>
    </source>
</evidence>
<proteinExistence type="predicted"/>
<accession>A0ABT9NI74</accession>
<reference evidence="1 2" key="1">
    <citation type="submission" date="2023-07" db="EMBL/GenBank/DDBJ databases">
        <title>Sequencing the genomes of 1000 actinobacteria strains.</title>
        <authorList>
            <person name="Klenk H.-P."/>
        </authorList>
    </citation>
    <scope>NUCLEOTIDE SEQUENCE [LARGE SCALE GENOMIC DNA]</scope>
    <source>
        <strain evidence="1 2">DSM 17163</strain>
    </source>
</reference>
<organism evidence="1 2">
    <name type="scientific">Trueperella bonasi</name>
    <dbReference type="NCBI Taxonomy" id="312286"/>
    <lineage>
        <taxon>Bacteria</taxon>
        <taxon>Bacillati</taxon>
        <taxon>Actinomycetota</taxon>
        <taxon>Actinomycetes</taxon>
        <taxon>Actinomycetales</taxon>
        <taxon>Actinomycetaceae</taxon>
        <taxon>Trueperella</taxon>
    </lineage>
</organism>
<dbReference type="RefSeq" id="WP_307683079.1">
    <property type="nucleotide sequence ID" value="NZ_JAUSQX010000001.1"/>
</dbReference>
<name>A0ABT9NI74_9ACTO</name>
<gene>
    <name evidence="1" type="ORF">J2S70_001474</name>
</gene>
<sequence>MSETIKGAAVTEQQILQWAEEAEAGYDVDALLKRGRGRPGRGATPSQVVAVRFTSEEIETIDARAKKLNITRSELIRNAALA</sequence>
<dbReference type="EMBL" id="JAUSQX010000001">
    <property type="protein sequence ID" value="MDP9806892.1"/>
    <property type="molecule type" value="Genomic_DNA"/>
</dbReference>
<comment type="caution">
    <text evidence="1">The sequence shown here is derived from an EMBL/GenBank/DDBJ whole genome shotgun (WGS) entry which is preliminary data.</text>
</comment>
<keyword evidence="2" id="KW-1185">Reference proteome</keyword>
<protein>
    <recommendedName>
        <fullName evidence="3">CopG family transcriptional regulator</fullName>
    </recommendedName>
</protein>
<dbReference type="Proteomes" id="UP001243212">
    <property type="component" value="Unassembled WGS sequence"/>
</dbReference>
<evidence type="ECO:0008006" key="3">
    <source>
        <dbReference type="Google" id="ProtNLM"/>
    </source>
</evidence>
<evidence type="ECO:0000313" key="1">
    <source>
        <dbReference type="EMBL" id="MDP9806892.1"/>
    </source>
</evidence>